<evidence type="ECO:0000256" key="1">
    <source>
        <dbReference type="SAM" id="MobiDB-lite"/>
    </source>
</evidence>
<dbReference type="AlphaFoldDB" id="A0A2U1MAX1"/>
<gene>
    <name evidence="2" type="ORF">CTI12_AA384450</name>
</gene>
<reference evidence="2 3" key="1">
    <citation type="journal article" date="2018" name="Mol. Plant">
        <title>The genome of Artemisia annua provides insight into the evolution of Asteraceae family and artemisinin biosynthesis.</title>
        <authorList>
            <person name="Shen Q."/>
            <person name="Zhang L."/>
            <person name="Liao Z."/>
            <person name="Wang S."/>
            <person name="Yan T."/>
            <person name="Shi P."/>
            <person name="Liu M."/>
            <person name="Fu X."/>
            <person name="Pan Q."/>
            <person name="Wang Y."/>
            <person name="Lv Z."/>
            <person name="Lu X."/>
            <person name="Zhang F."/>
            <person name="Jiang W."/>
            <person name="Ma Y."/>
            <person name="Chen M."/>
            <person name="Hao X."/>
            <person name="Li L."/>
            <person name="Tang Y."/>
            <person name="Lv G."/>
            <person name="Zhou Y."/>
            <person name="Sun X."/>
            <person name="Brodelius P.E."/>
            <person name="Rose J.K.C."/>
            <person name="Tang K."/>
        </authorList>
    </citation>
    <scope>NUCLEOTIDE SEQUENCE [LARGE SCALE GENOMIC DNA]</scope>
    <source>
        <strain evidence="3">cv. Huhao1</strain>
        <tissue evidence="2">Leaf</tissue>
    </source>
</reference>
<proteinExistence type="predicted"/>
<feature type="region of interest" description="Disordered" evidence="1">
    <location>
        <begin position="108"/>
        <end position="136"/>
    </location>
</feature>
<feature type="compositionally biased region" description="Low complexity" evidence="1">
    <location>
        <begin position="120"/>
        <end position="135"/>
    </location>
</feature>
<accession>A0A2U1MAX1</accession>
<protein>
    <submittedName>
        <fullName evidence="2">Uncharacterized protein</fullName>
    </submittedName>
</protein>
<sequence>MQVVILPMIGTQQPRRLPYQCEGCTRKTHSDKDGYFQSQENKRIYAEMKAIQDAVNDKKIDPKTDREIIAEVLQSNNRGHIAVLAGWYRARARVLGAHKRTQIPDLYTPRVFPGSTYDDGGPSSTPSAPSSSLGPDNCYYL</sequence>
<organism evidence="2 3">
    <name type="scientific">Artemisia annua</name>
    <name type="common">Sweet wormwood</name>
    <dbReference type="NCBI Taxonomy" id="35608"/>
    <lineage>
        <taxon>Eukaryota</taxon>
        <taxon>Viridiplantae</taxon>
        <taxon>Streptophyta</taxon>
        <taxon>Embryophyta</taxon>
        <taxon>Tracheophyta</taxon>
        <taxon>Spermatophyta</taxon>
        <taxon>Magnoliopsida</taxon>
        <taxon>eudicotyledons</taxon>
        <taxon>Gunneridae</taxon>
        <taxon>Pentapetalae</taxon>
        <taxon>asterids</taxon>
        <taxon>campanulids</taxon>
        <taxon>Asterales</taxon>
        <taxon>Asteraceae</taxon>
        <taxon>Asteroideae</taxon>
        <taxon>Anthemideae</taxon>
        <taxon>Artemisiinae</taxon>
        <taxon>Artemisia</taxon>
    </lineage>
</organism>
<comment type="caution">
    <text evidence="2">The sequence shown here is derived from an EMBL/GenBank/DDBJ whole genome shotgun (WGS) entry which is preliminary data.</text>
</comment>
<keyword evidence="3" id="KW-1185">Reference proteome</keyword>
<name>A0A2U1MAX1_ARTAN</name>
<dbReference type="Proteomes" id="UP000245207">
    <property type="component" value="Unassembled WGS sequence"/>
</dbReference>
<evidence type="ECO:0000313" key="2">
    <source>
        <dbReference type="EMBL" id="PWA58421.1"/>
    </source>
</evidence>
<dbReference type="EMBL" id="PKPP01005900">
    <property type="protein sequence ID" value="PWA58421.1"/>
    <property type="molecule type" value="Genomic_DNA"/>
</dbReference>
<evidence type="ECO:0000313" key="3">
    <source>
        <dbReference type="Proteomes" id="UP000245207"/>
    </source>
</evidence>